<evidence type="ECO:0000313" key="1">
    <source>
        <dbReference type="EMBL" id="MQL74225.1"/>
    </source>
</evidence>
<sequence length="90" mass="10744">MVMSNDDLPHELRETQCCFDVMMMVLFNGGRERSELEWQKLFRQFSGYKILISRLSWWAIIELYHCRRDLTPTRSKLSISGVHVTPSHKR</sequence>
<dbReference type="EMBL" id="NMUH01000196">
    <property type="protein sequence ID" value="MQL74225.1"/>
    <property type="molecule type" value="Genomic_DNA"/>
</dbReference>
<keyword evidence="2" id="KW-1185">Reference proteome</keyword>
<organism evidence="1 2">
    <name type="scientific">Colocasia esculenta</name>
    <name type="common">Wild taro</name>
    <name type="synonym">Arum esculentum</name>
    <dbReference type="NCBI Taxonomy" id="4460"/>
    <lineage>
        <taxon>Eukaryota</taxon>
        <taxon>Viridiplantae</taxon>
        <taxon>Streptophyta</taxon>
        <taxon>Embryophyta</taxon>
        <taxon>Tracheophyta</taxon>
        <taxon>Spermatophyta</taxon>
        <taxon>Magnoliopsida</taxon>
        <taxon>Liliopsida</taxon>
        <taxon>Araceae</taxon>
        <taxon>Aroideae</taxon>
        <taxon>Colocasieae</taxon>
        <taxon>Colocasia</taxon>
    </lineage>
</organism>
<protein>
    <submittedName>
        <fullName evidence="1">Uncharacterized protein</fullName>
    </submittedName>
</protein>
<dbReference type="AlphaFoldDB" id="A0A843TT47"/>
<reference evidence="1" key="1">
    <citation type="submission" date="2017-07" db="EMBL/GenBank/DDBJ databases">
        <title>Taro Niue Genome Assembly and Annotation.</title>
        <authorList>
            <person name="Atibalentja N."/>
            <person name="Keating K."/>
            <person name="Fields C.J."/>
        </authorList>
    </citation>
    <scope>NUCLEOTIDE SEQUENCE</scope>
    <source>
        <strain evidence="1">Niue_2</strain>
        <tissue evidence="1">Leaf</tissue>
    </source>
</reference>
<evidence type="ECO:0000313" key="2">
    <source>
        <dbReference type="Proteomes" id="UP000652761"/>
    </source>
</evidence>
<comment type="caution">
    <text evidence="1">The sequence shown here is derived from an EMBL/GenBank/DDBJ whole genome shotgun (WGS) entry which is preliminary data.</text>
</comment>
<proteinExistence type="predicted"/>
<dbReference type="InterPro" id="IPR029063">
    <property type="entry name" value="SAM-dependent_MTases_sf"/>
</dbReference>
<dbReference type="Proteomes" id="UP000652761">
    <property type="component" value="Unassembled WGS sequence"/>
</dbReference>
<dbReference type="OrthoDB" id="1606438at2759"/>
<name>A0A843TT47_COLES</name>
<dbReference type="Gene3D" id="3.40.50.150">
    <property type="entry name" value="Vaccinia Virus protein VP39"/>
    <property type="match status" value="1"/>
</dbReference>
<gene>
    <name evidence="1" type="ORF">Taro_006562</name>
</gene>
<accession>A0A843TT47</accession>